<evidence type="ECO:0000256" key="1">
    <source>
        <dbReference type="PROSITE-ProRule" id="PRU00023"/>
    </source>
</evidence>
<feature type="compositionally biased region" description="Basic and acidic residues" evidence="2">
    <location>
        <begin position="1"/>
        <end position="21"/>
    </location>
</feature>
<dbReference type="SMART" id="SM00248">
    <property type="entry name" value="ANK"/>
    <property type="match status" value="6"/>
</dbReference>
<feature type="repeat" description="ANK" evidence="1">
    <location>
        <begin position="109"/>
        <end position="141"/>
    </location>
</feature>
<proteinExistence type="predicted"/>
<dbReference type="SUPFAM" id="SSF158235">
    <property type="entry name" value="SOCS box-like"/>
    <property type="match status" value="1"/>
</dbReference>
<feature type="repeat" description="ANK" evidence="1">
    <location>
        <begin position="244"/>
        <end position="276"/>
    </location>
</feature>
<evidence type="ECO:0000313" key="6">
    <source>
        <dbReference type="RefSeq" id="XP_035828087.1"/>
    </source>
</evidence>
<evidence type="ECO:0000259" key="3">
    <source>
        <dbReference type="PROSITE" id="PS50225"/>
    </source>
</evidence>
<organism evidence="4 5">
    <name type="scientific">Aplysia californica</name>
    <name type="common">California sea hare</name>
    <dbReference type="NCBI Taxonomy" id="6500"/>
    <lineage>
        <taxon>Eukaryota</taxon>
        <taxon>Metazoa</taxon>
        <taxon>Spiralia</taxon>
        <taxon>Lophotrochozoa</taxon>
        <taxon>Mollusca</taxon>
        <taxon>Gastropoda</taxon>
        <taxon>Heterobranchia</taxon>
        <taxon>Euthyneura</taxon>
        <taxon>Tectipleura</taxon>
        <taxon>Aplysiida</taxon>
        <taxon>Aplysioidea</taxon>
        <taxon>Aplysiidae</taxon>
        <taxon>Aplysia</taxon>
    </lineage>
</organism>
<keyword evidence="4" id="KW-1185">Reference proteome</keyword>
<dbReference type="Gene3D" id="1.25.40.20">
    <property type="entry name" value="Ankyrin repeat-containing domain"/>
    <property type="match status" value="2"/>
</dbReference>
<sequence length="410" mass="45882">MENGTDRMETVLQDVKEKSDLAENSETEMELEEALEEFSNAIDSSIEMLTEIPEHEDEAFKAVRFNDLTMIVRRLNEGFHVNSPHVEHDGDKVFTVKDWTRMVRQLRLKEYTLLHVAVIHSEIKVIRFLLSRGANVNAVDVNLISPLALAAAIQRPIVVKLLLKHGADPNIQSVSGRTPLIQAVGNNNFDIVEQLVKAGADLDLADTKGTTPLFTCFTITRDFDDRITQALIKGGCQIDYQNKQGATPLMMAAGLGRKDIAEMLLQAGADINHTDKAGKNVFHMAQGQKTALFLINHGASSDTRDKNGKRPLDHAARVGHIPMLRLLLSSDCERSTTILDVPRVEQARCQVPVFNVWLQHELGNPRDLKRLCRQTIRSAMSPLNTKYINSLPLPQLLKDFLLAKRIDLSF</sequence>
<dbReference type="InterPro" id="IPR036036">
    <property type="entry name" value="SOCS_box-like_dom_sf"/>
</dbReference>
<dbReference type="Pfam" id="PF12796">
    <property type="entry name" value="Ank_2"/>
    <property type="match status" value="2"/>
</dbReference>
<dbReference type="InterPro" id="IPR002110">
    <property type="entry name" value="Ankyrin_rpt"/>
</dbReference>
<dbReference type="PROSITE" id="PS50297">
    <property type="entry name" value="ANK_REP_REGION"/>
    <property type="match status" value="4"/>
</dbReference>
<dbReference type="PANTHER" id="PTHR24157">
    <property type="entry name" value="ANKYRIN REPEAT, SAM AND BASIC LEUCINE ZIPPER DOMAIN-CONTAINING PROTEIN 1"/>
    <property type="match status" value="1"/>
</dbReference>
<dbReference type="InterPro" id="IPR036770">
    <property type="entry name" value="Ankyrin_rpt-contain_sf"/>
</dbReference>
<evidence type="ECO:0000313" key="4">
    <source>
        <dbReference type="Proteomes" id="UP000694888"/>
    </source>
</evidence>
<reference evidence="5 6" key="1">
    <citation type="submission" date="2025-05" db="UniProtKB">
        <authorList>
            <consortium name="RefSeq"/>
        </authorList>
    </citation>
    <scope>IDENTIFICATION</scope>
</reference>
<dbReference type="PROSITE" id="PS50225">
    <property type="entry name" value="SOCS"/>
    <property type="match status" value="1"/>
</dbReference>
<feature type="repeat" description="ANK" evidence="1">
    <location>
        <begin position="142"/>
        <end position="174"/>
    </location>
</feature>
<dbReference type="Pfam" id="PF07525">
    <property type="entry name" value="SOCS_box"/>
    <property type="match status" value="1"/>
</dbReference>
<dbReference type="SMART" id="SM00969">
    <property type="entry name" value="SOCS_box"/>
    <property type="match status" value="1"/>
</dbReference>
<feature type="region of interest" description="Disordered" evidence="2">
    <location>
        <begin position="1"/>
        <end position="25"/>
    </location>
</feature>
<dbReference type="InterPro" id="IPR001496">
    <property type="entry name" value="SOCS_box"/>
</dbReference>
<accession>A0ABM0K2Y7</accession>
<dbReference type="SUPFAM" id="SSF48403">
    <property type="entry name" value="Ankyrin repeat"/>
    <property type="match status" value="1"/>
</dbReference>
<dbReference type="Proteomes" id="UP000694888">
    <property type="component" value="Unplaced"/>
</dbReference>
<dbReference type="RefSeq" id="XP_005107546.1">
    <property type="nucleotide sequence ID" value="XM_005107489.3"/>
</dbReference>
<dbReference type="PROSITE" id="PS50088">
    <property type="entry name" value="ANK_REPEAT"/>
    <property type="match status" value="4"/>
</dbReference>
<dbReference type="PANTHER" id="PTHR24157:SF3">
    <property type="entry name" value="ANKYRIN REPEAT, SAM AND BASIC LEUCINE ZIPPER DOMAIN-CONTAINING PROTEIN 1"/>
    <property type="match status" value="1"/>
</dbReference>
<keyword evidence="1" id="KW-0040">ANK repeat</keyword>
<feature type="repeat" description="ANK" evidence="1">
    <location>
        <begin position="175"/>
        <end position="207"/>
    </location>
</feature>
<dbReference type="Gene3D" id="1.10.750.20">
    <property type="entry name" value="SOCS box"/>
    <property type="match status" value="1"/>
</dbReference>
<name>A0ABM0K2Y7_APLCA</name>
<evidence type="ECO:0000313" key="5">
    <source>
        <dbReference type="RefSeq" id="XP_005107546.1"/>
    </source>
</evidence>
<dbReference type="CDD" id="cd03587">
    <property type="entry name" value="SOCS"/>
    <property type="match status" value="1"/>
</dbReference>
<gene>
    <name evidence="5 6 7" type="primary">LOC101854897</name>
</gene>
<feature type="domain" description="SOCS box" evidence="3">
    <location>
        <begin position="364"/>
        <end position="407"/>
    </location>
</feature>
<dbReference type="RefSeq" id="XP_035828088.1">
    <property type="nucleotide sequence ID" value="XM_035972195.1"/>
</dbReference>
<dbReference type="GeneID" id="101854897"/>
<evidence type="ECO:0000313" key="7">
    <source>
        <dbReference type="RefSeq" id="XP_035828088.1"/>
    </source>
</evidence>
<dbReference type="RefSeq" id="XP_035828087.1">
    <property type="nucleotide sequence ID" value="XM_035972194.1"/>
</dbReference>
<protein>
    <submittedName>
        <fullName evidence="5 6">Ankyrin repeat domain-containing protein 65</fullName>
    </submittedName>
</protein>
<evidence type="ECO:0000256" key="2">
    <source>
        <dbReference type="SAM" id="MobiDB-lite"/>
    </source>
</evidence>